<dbReference type="EMBL" id="VDFV01000008">
    <property type="protein sequence ID" value="TNC72349.1"/>
    <property type="molecule type" value="Genomic_DNA"/>
</dbReference>
<keyword evidence="5" id="KW-1185">Reference proteome</keyword>
<protein>
    <recommendedName>
        <fullName evidence="3">HPt domain-containing protein</fullName>
    </recommendedName>
</protein>
<dbReference type="AlphaFoldDB" id="A0A5C4NIY2"/>
<dbReference type="SUPFAM" id="SSF47226">
    <property type="entry name" value="Histidine-containing phosphotransfer domain, HPT domain"/>
    <property type="match status" value="1"/>
</dbReference>
<organism evidence="4 5">
    <name type="scientific">Rubellimicrobium roseum</name>
    <dbReference type="NCBI Taxonomy" id="687525"/>
    <lineage>
        <taxon>Bacteria</taxon>
        <taxon>Pseudomonadati</taxon>
        <taxon>Pseudomonadota</taxon>
        <taxon>Alphaproteobacteria</taxon>
        <taxon>Rhodobacterales</taxon>
        <taxon>Roseobacteraceae</taxon>
        <taxon>Rubellimicrobium</taxon>
    </lineage>
</organism>
<reference evidence="4 5" key="1">
    <citation type="submission" date="2019-06" db="EMBL/GenBank/DDBJ databases">
        <authorList>
            <person name="Jiang L."/>
        </authorList>
    </citation>
    <scope>NUCLEOTIDE SEQUENCE [LARGE SCALE GENOMIC DNA]</scope>
    <source>
        <strain evidence="4 5">YIM 48858</strain>
    </source>
</reference>
<dbReference type="Gene3D" id="1.20.120.160">
    <property type="entry name" value="HPT domain"/>
    <property type="match status" value="1"/>
</dbReference>
<dbReference type="GO" id="GO:0004672">
    <property type="term" value="F:protein kinase activity"/>
    <property type="evidence" value="ECO:0007669"/>
    <property type="project" value="UniProtKB-ARBA"/>
</dbReference>
<sequence>MENRDMIDSMAAIRVTFFQECEEQLADLESGLVAFAEGTADPDTLNAVFRSVHSIKGGAGAFQLTDLVTFAHGFETVLDEIRSTRLEPRPEIVRTMLHAADVLADLVRVARDGAPIGPGWRDVLADLDGIANPGSVSGTPADDPEQGDFVPIAIQIPLDGVDTWPCSPDEVRVLLQPRPTLFARGHDPLPVLRELALLGDVRPVCDLSRRRCCVTHERGGSRGGSACLSGRP</sequence>
<dbReference type="Proteomes" id="UP000305709">
    <property type="component" value="Unassembled WGS sequence"/>
</dbReference>
<evidence type="ECO:0000256" key="2">
    <source>
        <dbReference type="PROSITE-ProRule" id="PRU00110"/>
    </source>
</evidence>
<dbReference type="InterPro" id="IPR036641">
    <property type="entry name" value="HPT_dom_sf"/>
</dbReference>
<dbReference type="PANTHER" id="PTHR43395:SF10">
    <property type="entry name" value="CHEMOTAXIS PROTEIN CHEA"/>
    <property type="match status" value="1"/>
</dbReference>
<proteinExistence type="predicted"/>
<accession>A0A5C4NIY2</accession>
<dbReference type="GO" id="GO:0000160">
    <property type="term" value="P:phosphorelay signal transduction system"/>
    <property type="evidence" value="ECO:0007669"/>
    <property type="project" value="UniProtKB-KW"/>
</dbReference>
<feature type="non-terminal residue" evidence="4">
    <location>
        <position position="232"/>
    </location>
</feature>
<dbReference type="SMART" id="SM00073">
    <property type="entry name" value="HPT"/>
    <property type="match status" value="1"/>
</dbReference>
<comment type="caution">
    <text evidence="4">The sequence shown here is derived from an EMBL/GenBank/DDBJ whole genome shotgun (WGS) entry which is preliminary data.</text>
</comment>
<dbReference type="InterPro" id="IPR051315">
    <property type="entry name" value="Bact_Chemotaxis_CheA"/>
</dbReference>
<keyword evidence="2" id="KW-0597">Phosphoprotein</keyword>
<gene>
    <name evidence="4" type="ORF">FHG71_08105</name>
</gene>
<dbReference type="CDD" id="cd00088">
    <property type="entry name" value="HPT"/>
    <property type="match status" value="1"/>
</dbReference>
<keyword evidence="1" id="KW-0902">Two-component regulatory system</keyword>
<evidence type="ECO:0000256" key="1">
    <source>
        <dbReference type="ARBA" id="ARBA00023012"/>
    </source>
</evidence>
<dbReference type="PROSITE" id="PS50894">
    <property type="entry name" value="HPT"/>
    <property type="match status" value="1"/>
</dbReference>
<dbReference type="InterPro" id="IPR008207">
    <property type="entry name" value="Sig_transdc_His_kin_Hpt_dom"/>
</dbReference>
<dbReference type="PANTHER" id="PTHR43395">
    <property type="entry name" value="SENSOR HISTIDINE KINASE CHEA"/>
    <property type="match status" value="1"/>
</dbReference>
<feature type="domain" description="HPt" evidence="3">
    <location>
        <begin position="6"/>
        <end position="110"/>
    </location>
</feature>
<evidence type="ECO:0000313" key="4">
    <source>
        <dbReference type="EMBL" id="TNC72349.1"/>
    </source>
</evidence>
<dbReference type="Pfam" id="PF01627">
    <property type="entry name" value="Hpt"/>
    <property type="match status" value="1"/>
</dbReference>
<feature type="modified residue" description="Phosphohistidine" evidence="2">
    <location>
        <position position="53"/>
    </location>
</feature>
<name>A0A5C4NIY2_9RHOB</name>
<evidence type="ECO:0000313" key="5">
    <source>
        <dbReference type="Proteomes" id="UP000305709"/>
    </source>
</evidence>
<evidence type="ECO:0000259" key="3">
    <source>
        <dbReference type="PROSITE" id="PS50894"/>
    </source>
</evidence>